<keyword evidence="6 8" id="KW-1133">Transmembrane helix</keyword>
<feature type="transmembrane region" description="Helical" evidence="8">
    <location>
        <begin position="195"/>
        <end position="215"/>
    </location>
</feature>
<proteinExistence type="predicted"/>
<name>A0A7G7VJE4_9FIRM</name>
<evidence type="ECO:0000256" key="3">
    <source>
        <dbReference type="ARBA" id="ARBA00022692"/>
    </source>
</evidence>
<evidence type="ECO:0000256" key="8">
    <source>
        <dbReference type="SAM" id="Phobius"/>
    </source>
</evidence>
<dbReference type="InterPro" id="IPR027417">
    <property type="entry name" value="P-loop_NTPase"/>
</dbReference>
<dbReference type="InterPro" id="IPR011527">
    <property type="entry name" value="ABC1_TM_dom"/>
</dbReference>
<comment type="subcellular location">
    <subcellularLocation>
        <location evidence="1">Cell membrane</location>
        <topology evidence="1">Multi-pass membrane protein</topology>
    </subcellularLocation>
</comment>
<organism evidence="11 12">
    <name type="scientific">Selenomonas timonae</name>
    <dbReference type="NCBI Taxonomy" id="2754044"/>
    <lineage>
        <taxon>Bacteria</taxon>
        <taxon>Bacillati</taxon>
        <taxon>Bacillota</taxon>
        <taxon>Negativicutes</taxon>
        <taxon>Selenomonadales</taxon>
        <taxon>Selenomonadaceae</taxon>
        <taxon>Selenomonas</taxon>
    </lineage>
</organism>
<dbReference type="InterPro" id="IPR036640">
    <property type="entry name" value="ABC1_TM_sf"/>
</dbReference>
<accession>A0A7G7VJE4</accession>
<feature type="transmembrane region" description="Helical" evidence="8">
    <location>
        <begin position="74"/>
        <end position="92"/>
    </location>
</feature>
<evidence type="ECO:0000313" key="12">
    <source>
        <dbReference type="Proteomes" id="UP000515480"/>
    </source>
</evidence>
<keyword evidence="4" id="KW-0547">Nucleotide-binding</keyword>
<evidence type="ECO:0000256" key="1">
    <source>
        <dbReference type="ARBA" id="ARBA00004651"/>
    </source>
</evidence>
<reference evidence="11 12" key="1">
    <citation type="submission" date="2020-07" db="EMBL/GenBank/DDBJ databases">
        <title>Complete genome and description of Selenomonas timonensis sp. nov., a new bacterium isolated from a gingivitis subject.</title>
        <authorList>
            <person name="Antezack A."/>
        </authorList>
    </citation>
    <scope>NUCLEOTIDE SEQUENCE [LARGE SCALE GENOMIC DNA]</scope>
    <source>
        <strain evidence="11 12">Marseille-Q3039</strain>
    </source>
</reference>
<feature type="transmembrane region" description="Helical" evidence="8">
    <location>
        <begin position="149"/>
        <end position="175"/>
    </location>
</feature>
<feature type="domain" description="ABC transmembrane type-1" evidence="10">
    <location>
        <begin position="28"/>
        <end position="331"/>
    </location>
</feature>
<evidence type="ECO:0000256" key="5">
    <source>
        <dbReference type="ARBA" id="ARBA00022840"/>
    </source>
</evidence>
<dbReference type="InterPro" id="IPR003593">
    <property type="entry name" value="AAA+_ATPase"/>
</dbReference>
<keyword evidence="3 8" id="KW-0812">Transmembrane</keyword>
<evidence type="ECO:0000256" key="7">
    <source>
        <dbReference type="ARBA" id="ARBA00023136"/>
    </source>
</evidence>
<dbReference type="PANTHER" id="PTHR11384">
    <property type="entry name" value="ATP-BINDING CASSETTE, SUB-FAMILY D MEMBER"/>
    <property type="match status" value="1"/>
</dbReference>
<keyword evidence="5 11" id="KW-0067">ATP-binding</keyword>
<dbReference type="SUPFAM" id="SSF52540">
    <property type="entry name" value="P-loop containing nucleoside triphosphate hydrolases"/>
    <property type="match status" value="1"/>
</dbReference>
<dbReference type="PANTHER" id="PTHR11384:SF59">
    <property type="entry name" value="LYSOSOMAL COBALAMIN TRANSPORTER ABCD4"/>
    <property type="match status" value="1"/>
</dbReference>
<dbReference type="GO" id="GO:0016887">
    <property type="term" value="F:ATP hydrolysis activity"/>
    <property type="evidence" value="ECO:0007669"/>
    <property type="project" value="InterPro"/>
</dbReference>
<dbReference type="InterPro" id="IPR003439">
    <property type="entry name" value="ABC_transporter-like_ATP-bd"/>
</dbReference>
<dbReference type="PROSITE" id="PS50893">
    <property type="entry name" value="ABC_TRANSPORTER_2"/>
    <property type="match status" value="1"/>
</dbReference>
<dbReference type="GO" id="GO:0005886">
    <property type="term" value="C:plasma membrane"/>
    <property type="evidence" value="ECO:0007669"/>
    <property type="project" value="UniProtKB-SubCell"/>
</dbReference>
<dbReference type="SUPFAM" id="SSF90123">
    <property type="entry name" value="ABC transporter transmembrane region"/>
    <property type="match status" value="1"/>
</dbReference>
<dbReference type="GO" id="GO:0140359">
    <property type="term" value="F:ABC-type transporter activity"/>
    <property type="evidence" value="ECO:0007669"/>
    <property type="project" value="InterPro"/>
</dbReference>
<sequence>MTRYNRAFFRDVWSLMRGFWRMRTRWTMFLLAAVILGLQAYYVSVMVDYNAWQKMFYDTIQEMDSDSFFFYLKYWPMYMVAFIAMEVGRNYLMQYLEIKWRTWLVDDFVRRWLSGRTYYLMQIDEELSVDGKSAVDNPDQRITDDVRLFVSYFLNLTLGIFNAAMRISSFGAVLWGLSGILDIPLFGENFALPGYMVWLAILYALLGTGATLWAGRPIVRLSNRQQEYEADLRFGLARLREHFESIAFYGGEERESAGALGRFNDVRRNFFSLMLRRVQLTWVTELHWRIGFLFPYMVAVPRIFAGEMQFGGLMQTAVAFQQVVNSLSFLVLRYYSPTEASIAQFQTVVHRLTDFRNHMEQVERTMSASNVRRTEAGESLSVKELTVCQPDGRVLTKDLSFDLTRGEHLFIEGPSGIGKSTLLRAIAGIWPYGSGSITMPQGAEMLFLPQKSYLPMGTLRAALLYPAAEDAAHTAEIETALEKANLASFIPRLDQEENWAQVLSLGEQQRLAFAKALLLKPKWIFLDEATSALDEENEDRMYRLLWTDCADAAVVSIAHRRRVGAYHERKLLLTAGGAWHAT</sequence>
<keyword evidence="12" id="KW-1185">Reference proteome</keyword>
<dbReference type="PROSITE" id="PS50929">
    <property type="entry name" value="ABC_TM1F"/>
    <property type="match status" value="1"/>
</dbReference>
<dbReference type="InterPro" id="IPR050835">
    <property type="entry name" value="ABC_transporter_sub-D"/>
</dbReference>
<dbReference type="SMART" id="SM00382">
    <property type="entry name" value="AAA"/>
    <property type="match status" value="1"/>
</dbReference>
<dbReference type="PROSITE" id="PS00211">
    <property type="entry name" value="ABC_TRANSPORTER_1"/>
    <property type="match status" value="1"/>
</dbReference>
<protein>
    <submittedName>
        <fullName evidence="11">ABC transporter ATP-binding protein/permease</fullName>
    </submittedName>
</protein>
<dbReference type="Pfam" id="PF00005">
    <property type="entry name" value="ABC_tran"/>
    <property type="match status" value="1"/>
</dbReference>
<dbReference type="InterPro" id="IPR017871">
    <property type="entry name" value="ABC_transporter-like_CS"/>
</dbReference>
<dbReference type="GO" id="GO:0005524">
    <property type="term" value="F:ATP binding"/>
    <property type="evidence" value="ECO:0007669"/>
    <property type="project" value="UniProtKB-KW"/>
</dbReference>
<keyword evidence="2" id="KW-0813">Transport</keyword>
<evidence type="ECO:0000259" key="10">
    <source>
        <dbReference type="PROSITE" id="PS50929"/>
    </source>
</evidence>
<dbReference type="KEGG" id="stim:H1B31_10390"/>
<keyword evidence="7 8" id="KW-0472">Membrane</keyword>
<dbReference type="Proteomes" id="UP000515480">
    <property type="component" value="Chromosome"/>
</dbReference>
<dbReference type="Gene3D" id="1.20.1560.10">
    <property type="entry name" value="ABC transporter type 1, transmembrane domain"/>
    <property type="match status" value="1"/>
</dbReference>
<evidence type="ECO:0000256" key="6">
    <source>
        <dbReference type="ARBA" id="ARBA00022989"/>
    </source>
</evidence>
<dbReference type="EMBL" id="CP060204">
    <property type="protein sequence ID" value="QNH54237.1"/>
    <property type="molecule type" value="Genomic_DNA"/>
</dbReference>
<gene>
    <name evidence="11" type="ORF">H1B31_10390</name>
</gene>
<feature type="domain" description="ABC transporter" evidence="9">
    <location>
        <begin position="380"/>
        <end position="582"/>
    </location>
</feature>
<dbReference type="Gene3D" id="3.40.50.300">
    <property type="entry name" value="P-loop containing nucleotide triphosphate hydrolases"/>
    <property type="match status" value="1"/>
</dbReference>
<dbReference type="CDD" id="cd03223">
    <property type="entry name" value="ABCD_peroxisomal_ALDP"/>
    <property type="match status" value="1"/>
</dbReference>
<dbReference type="Pfam" id="PF06472">
    <property type="entry name" value="ABC_membrane_2"/>
    <property type="match status" value="1"/>
</dbReference>
<evidence type="ECO:0000259" key="9">
    <source>
        <dbReference type="PROSITE" id="PS50893"/>
    </source>
</evidence>
<evidence type="ECO:0000256" key="4">
    <source>
        <dbReference type="ARBA" id="ARBA00022741"/>
    </source>
</evidence>
<evidence type="ECO:0000313" key="11">
    <source>
        <dbReference type="EMBL" id="QNH54237.1"/>
    </source>
</evidence>
<dbReference type="AlphaFoldDB" id="A0A7G7VJE4"/>
<evidence type="ECO:0000256" key="2">
    <source>
        <dbReference type="ARBA" id="ARBA00022448"/>
    </source>
</evidence>
<dbReference type="RefSeq" id="WP_185980261.1">
    <property type="nucleotide sequence ID" value="NZ_CP060204.1"/>
</dbReference>